<feature type="domain" description="GFO/IDH/MocA-like oxidoreductase" evidence="2">
    <location>
        <begin position="146"/>
        <end position="277"/>
    </location>
</feature>
<proteinExistence type="predicted"/>
<dbReference type="Gene3D" id="3.40.50.720">
    <property type="entry name" value="NAD(P)-binding Rossmann-like Domain"/>
    <property type="match status" value="1"/>
</dbReference>
<dbReference type="InterPro" id="IPR051317">
    <property type="entry name" value="Gfo/Idh/MocA_oxidoreduct"/>
</dbReference>
<dbReference type="SUPFAM" id="SSF51735">
    <property type="entry name" value="NAD(P)-binding Rossmann-fold domains"/>
    <property type="match status" value="1"/>
</dbReference>
<dbReference type="PANTHER" id="PTHR43708">
    <property type="entry name" value="CONSERVED EXPRESSED OXIDOREDUCTASE (EUROFUNG)"/>
    <property type="match status" value="1"/>
</dbReference>
<dbReference type="SUPFAM" id="SSF55347">
    <property type="entry name" value="Glyceraldehyde-3-phosphate dehydrogenase-like, C-terminal domain"/>
    <property type="match status" value="1"/>
</dbReference>
<sequence length="387" mass="42677">MTRLRMGLVGGGDGAFIGAVHRMAAELDGRIELVCGAFSSDPSRSKRYGQELYDLPPSRSYGTFTEMVTEETKLPAQQRMHFVVIATPNHLHYPVAEATLQAGFHVMSDKPVTFDLHEAKILRALAAEKNLLFGLTHNYTGYPMVKEARQLIKTGALGSIRRVIVEYIQGWLSERLETQGNKQARWRTDPKFSGSAGCMGDIGTHGENLLEYVTGLEIHSLCADLTTFVPGRLLEDDGNVLLRFSNGARGVLLASQIGVGEENGLKLRVYGERASLEWVQTEPNSLIVRWPDRPFEIRRTGGPGVSEAATAATRLPAGHPEGFLEAFALLYRNFARALEARLEGRDPRSEDLDFPTIDDGVRGMAFIDAVVNSSTRGSVWTDFPAWN</sequence>
<dbReference type="GO" id="GO:0000166">
    <property type="term" value="F:nucleotide binding"/>
    <property type="evidence" value="ECO:0007669"/>
    <property type="project" value="InterPro"/>
</dbReference>
<accession>A0A381Q5C9</accession>
<dbReference type="InterPro" id="IPR036291">
    <property type="entry name" value="NAD(P)-bd_dom_sf"/>
</dbReference>
<evidence type="ECO:0000259" key="2">
    <source>
        <dbReference type="Pfam" id="PF22725"/>
    </source>
</evidence>
<dbReference type="InterPro" id="IPR055170">
    <property type="entry name" value="GFO_IDH_MocA-like_dom"/>
</dbReference>
<evidence type="ECO:0000259" key="1">
    <source>
        <dbReference type="Pfam" id="PF01408"/>
    </source>
</evidence>
<protein>
    <recommendedName>
        <fullName evidence="4">Gfo/Idh/MocA-like oxidoreductase N-terminal domain-containing protein</fullName>
    </recommendedName>
</protein>
<dbReference type="Pfam" id="PF22725">
    <property type="entry name" value="GFO_IDH_MocA_C3"/>
    <property type="match status" value="1"/>
</dbReference>
<gene>
    <name evidence="3" type="ORF">METZ01_LOCUS27409</name>
</gene>
<dbReference type="Gene3D" id="3.30.360.10">
    <property type="entry name" value="Dihydrodipicolinate Reductase, domain 2"/>
    <property type="match status" value="1"/>
</dbReference>
<dbReference type="PANTHER" id="PTHR43708:SF3">
    <property type="entry name" value="OXIDOREDUCTASE"/>
    <property type="match status" value="1"/>
</dbReference>
<name>A0A381Q5C9_9ZZZZ</name>
<dbReference type="AlphaFoldDB" id="A0A381Q5C9"/>
<dbReference type="InterPro" id="IPR000683">
    <property type="entry name" value="Gfo/Idh/MocA-like_OxRdtase_N"/>
</dbReference>
<organism evidence="3">
    <name type="scientific">marine metagenome</name>
    <dbReference type="NCBI Taxonomy" id="408172"/>
    <lineage>
        <taxon>unclassified sequences</taxon>
        <taxon>metagenomes</taxon>
        <taxon>ecological metagenomes</taxon>
    </lineage>
</organism>
<evidence type="ECO:0008006" key="4">
    <source>
        <dbReference type="Google" id="ProtNLM"/>
    </source>
</evidence>
<feature type="domain" description="Gfo/Idh/MocA-like oxidoreductase N-terminal" evidence="1">
    <location>
        <begin position="5"/>
        <end position="135"/>
    </location>
</feature>
<evidence type="ECO:0000313" key="3">
    <source>
        <dbReference type="EMBL" id="SUZ74555.1"/>
    </source>
</evidence>
<dbReference type="Pfam" id="PF01408">
    <property type="entry name" value="GFO_IDH_MocA"/>
    <property type="match status" value="1"/>
</dbReference>
<dbReference type="EMBL" id="UINC01001216">
    <property type="protein sequence ID" value="SUZ74555.1"/>
    <property type="molecule type" value="Genomic_DNA"/>
</dbReference>
<reference evidence="3" key="1">
    <citation type="submission" date="2018-05" db="EMBL/GenBank/DDBJ databases">
        <authorList>
            <person name="Lanie J.A."/>
            <person name="Ng W.-L."/>
            <person name="Kazmierczak K.M."/>
            <person name="Andrzejewski T.M."/>
            <person name="Davidsen T.M."/>
            <person name="Wayne K.J."/>
            <person name="Tettelin H."/>
            <person name="Glass J.I."/>
            <person name="Rusch D."/>
            <person name="Podicherti R."/>
            <person name="Tsui H.-C.T."/>
            <person name="Winkler M.E."/>
        </authorList>
    </citation>
    <scope>NUCLEOTIDE SEQUENCE</scope>
</reference>